<dbReference type="InterPro" id="IPR016833">
    <property type="entry name" value="Put_Na-Bile_cotransptr"/>
</dbReference>
<dbReference type="OrthoDB" id="188035at2759"/>
<feature type="transmembrane region" description="Helical" evidence="1">
    <location>
        <begin position="317"/>
        <end position="340"/>
    </location>
</feature>
<keyword evidence="1" id="KW-1133">Transmembrane helix</keyword>
<feature type="transmembrane region" description="Helical" evidence="1">
    <location>
        <begin position="25"/>
        <end position="45"/>
    </location>
</feature>
<dbReference type="PANTHER" id="PTHR18640:SF10">
    <property type="entry name" value="SODIUM_METABOLITE COTRANSPORTER BASS4, CHLOROPLASTIC-RELATED"/>
    <property type="match status" value="1"/>
</dbReference>
<feature type="transmembrane region" description="Helical" evidence="1">
    <location>
        <begin position="88"/>
        <end position="111"/>
    </location>
</feature>
<keyword evidence="1" id="KW-0472">Membrane</keyword>
<evidence type="ECO:0000256" key="1">
    <source>
        <dbReference type="SAM" id="Phobius"/>
    </source>
</evidence>
<dbReference type="Pfam" id="PF13593">
    <property type="entry name" value="SBF_like"/>
    <property type="match status" value="1"/>
</dbReference>
<feature type="transmembrane region" description="Helical" evidence="1">
    <location>
        <begin position="117"/>
        <end position="137"/>
    </location>
</feature>
<protein>
    <recommendedName>
        <fullName evidence="4">Sodium/metabolite cotransporter BASS4, chloroplastic</fullName>
    </recommendedName>
</protein>
<dbReference type="Proteomes" id="UP000886520">
    <property type="component" value="Chromosome 6"/>
</dbReference>
<feature type="transmembrane region" description="Helical" evidence="1">
    <location>
        <begin position="186"/>
        <end position="203"/>
    </location>
</feature>
<dbReference type="GO" id="GO:0009941">
    <property type="term" value="C:chloroplast envelope"/>
    <property type="evidence" value="ECO:0007669"/>
    <property type="project" value="TreeGrafter"/>
</dbReference>
<accession>A0A9D4V2Q5</accession>
<feature type="transmembrane region" description="Helical" evidence="1">
    <location>
        <begin position="244"/>
        <end position="264"/>
    </location>
</feature>
<feature type="transmembrane region" description="Helical" evidence="1">
    <location>
        <begin position="215"/>
        <end position="232"/>
    </location>
</feature>
<comment type="caution">
    <text evidence="2">The sequence shown here is derived from an EMBL/GenBank/DDBJ whole genome shotgun (WGS) entry which is preliminary data.</text>
</comment>
<keyword evidence="3" id="KW-1185">Reference proteome</keyword>
<keyword evidence="1" id="KW-0812">Transmembrane</keyword>
<feature type="transmembrane region" description="Helical" evidence="1">
    <location>
        <begin position="285"/>
        <end position="311"/>
    </location>
</feature>
<evidence type="ECO:0000313" key="2">
    <source>
        <dbReference type="EMBL" id="KAI5078212.1"/>
    </source>
</evidence>
<sequence length="381" mass="41137">MGNDSKEGRSFVEALSTVLHLGNHFLNANFLPSILISAVVFGLLFPSLGQQASKFGLSKWATFGVFLISGLTLRTSELGGVLRAQLPLLFGVVSSLFISPSIAVLVLQVPINPQEFVNGLALFCCMPTTLSSGVLLTQAAGANTALALSLTLISNLLGIFTMPVMISKLVAPNLGFSLPAGSLIKSLVQTSLIPLVIGKVIRLYGSGFIDKRKEVLSKLSAILLGLVPFMQASCGRNLFLSVRMQNFLAVTALGMAVHCVFLLWNILVMSNIKYSKDVHWQKSNAWAIVLTASQKTLPVVIVVIGSVGGLMGEPGLLVLPCMATHITQIIIDSFLVRFWIEGATRKESYTFQGIDNERAPEVLQEKKAIHFRGLITSELRR</sequence>
<organism evidence="2 3">
    <name type="scientific">Adiantum capillus-veneris</name>
    <name type="common">Maidenhair fern</name>
    <dbReference type="NCBI Taxonomy" id="13818"/>
    <lineage>
        <taxon>Eukaryota</taxon>
        <taxon>Viridiplantae</taxon>
        <taxon>Streptophyta</taxon>
        <taxon>Embryophyta</taxon>
        <taxon>Tracheophyta</taxon>
        <taxon>Polypodiopsida</taxon>
        <taxon>Polypodiidae</taxon>
        <taxon>Polypodiales</taxon>
        <taxon>Pteridineae</taxon>
        <taxon>Pteridaceae</taxon>
        <taxon>Vittarioideae</taxon>
        <taxon>Adiantum</taxon>
    </lineage>
</organism>
<evidence type="ECO:0008006" key="4">
    <source>
        <dbReference type="Google" id="ProtNLM"/>
    </source>
</evidence>
<reference evidence="2" key="1">
    <citation type="submission" date="2021-01" db="EMBL/GenBank/DDBJ databases">
        <title>Adiantum capillus-veneris genome.</title>
        <authorList>
            <person name="Fang Y."/>
            <person name="Liao Q."/>
        </authorList>
    </citation>
    <scope>NUCLEOTIDE SEQUENCE</scope>
    <source>
        <strain evidence="2">H3</strain>
        <tissue evidence="2">Leaf</tissue>
    </source>
</reference>
<feature type="transmembrane region" description="Helical" evidence="1">
    <location>
        <begin position="57"/>
        <end position="76"/>
    </location>
</feature>
<dbReference type="AlphaFoldDB" id="A0A9D4V2Q5"/>
<gene>
    <name evidence="2" type="ORF">GOP47_0005883</name>
</gene>
<feature type="transmembrane region" description="Helical" evidence="1">
    <location>
        <begin position="144"/>
        <end position="166"/>
    </location>
</feature>
<evidence type="ECO:0000313" key="3">
    <source>
        <dbReference type="Proteomes" id="UP000886520"/>
    </source>
</evidence>
<name>A0A9D4V2Q5_ADICA</name>
<dbReference type="PANTHER" id="PTHR18640">
    <property type="entry name" value="SOLUTE CARRIER FAMILY 10 MEMBER 7"/>
    <property type="match status" value="1"/>
</dbReference>
<dbReference type="InterPro" id="IPR038770">
    <property type="entry name" value="Na+/solute_symporter_sf"/>
</dbReference>
<dbReference type="Gene3D" id="1.20.1530.20">
    <property type="match status" value="1"/>
</dbReference>
<proteinExistence type="predicted"/>
<dbReference type="EMBL" id="JABFUD020000006">
    <property type="protein sequence ID" value="KAI5078212.1"/>
    <property type="molecule type" value="Genomic_DNA"/>
</dbReference>